<dbReference type="GO" id="GO:0009249">
    <property type="term" value="P:protein lipoylation"/>
    <property type="evidence" value="ECO:0007669"/>
    <property type="project" value="InterPro"/>
</dbReference>
<dbReference type="GO" id="GO:0017118">
    <property type="term" value="F:lipoyltransferase activity"/>
    <property type="evidence" value="ECO:0007669"/>
    <property type="project" value="TreeGrafter"/>
</dbReference>
<dbReference type="PROSITE" id="PS51733">
    <property type="entry name" value="BPL_LPL_CATALYTIC"/>
    <property type="match status" value="1"/>
</dbReference>
<proteinExistence type="predicted"/>
<dbReference type="OrthoDB" id="9788148at2"/>
<evidence type="ECO:0000256" key="4">
    <source>
        <dbReference type="ARBA" id="ARBA00022598"/>
    </source>
</evidence>
<dbReference type="UniPathway" id="UPA00537">
    <property type="reaction ID" value="UER00594"/>
</dbReference>
<dbReference type="Proteomes" id="UP000469440">
    <property type="component" value="Unassembled WGS sequence"/>
</dbReference>
<dbReference type="SUPFAM" id="SSF55681">
    <property type="entry name" value="Class II aaRS and biotin synthetases"/>
    <property type="match status" value="1"/>
</dbReference>
<dbReference type="EMBL" id="VWXL01000053">
    <property type="protein sequence ID" value="MVB11240.1"/>
    <property type="molecule type" value="Genomic_DNA"/>
</dbReference>
<dbReference type="GO" id="GO:0016979">
    <property type="term" value="F:lipoate-protein ligase activity"/>
    <property type="evidence" value="ECO:0007669"/>
    <property type="project" value="UniProtKB-EC"/>
</dbReference>
<dbReference type="PANTHER" id="PTHR12561">
    <property type="entry name" value="LIPOATE-PROTEIN LIGASE"/>
    <property type="match status" value="1"/>
</dbReference>
<dbReference type="GO" id="GO:0005524">
    <property type="term" value="F:ATP binding"/>
    <property type="evidence" value="ECO:0007669"/>
    <property type="project" value="UniProtKB-KW"/>
</dbReference>
<evidence type="ECO:0000256" key="1">
    <source>
        <dbReference type="ARBA" id="ARBA00005085"/>
    </source>
</evidence>
<sequence length="333" mass="37516">MIHNALLCTTDHLIPYRNLALEEYLMDTVPEGTCILYLWQNQNTVVIGRNQNCWKECRVKELEADGGHLVRRLSGGGAVFHDLGNLNFTFLVRKEDYDVSRQLDVILRAVSACGIQAEKSGRNDITVDGRKFSGNAFYFSGESAYHHGTILIDVDKEKAGRYLSVSAEKIRSKGVDSVRSRIANLNEFCPGLTVNDMKRELSKAFGQVYGTEPKIISPDSIDERRVEELRLEFSDPDWIYGVQMPFSCEFSSRFSWGGVGIGLRVQGGVIAGVQVDSDAMDEEFIRRIPPCLTGCPFSSEEAVKRLRTEFSGESEERSQYEADIERLLTQQQF</sequence>
<evidence type="ECO:0000256" key="5">
    <source>
        <dbReference type="ARBA" id="ARBA00022741"/>
    </source>
</evidence>
<dbReference type="PANTHER" id="PTHR12561:SF3">
    <property type="entry name" value="LIPOYLTRANSFERASE 1, MITOCHONDRIAL"/>
    <property type="match status" value="1"/>
</dbReference>
<evidence type="ECO:0000259" key="8">
    <source>
        <dbReference type="PROSITE" id="PS51733"/>
    </source>
</evidence>
<keyword evidence="10" id="KW-1185">Reference proteome</keyword>
<evidence type="ECO:0000256" key="3">
    <source>
        <dbReference type="ARBA" id="ARBA00012367"/>
    </source>
</evidence>
<dbReference type="Pfam" id="PF10437">
    <property type="entry name" value="Lip_prot_lig_C"/>
    <property type="match status" value="1"/>
</dbReference>
<feature type="domain" description="BPL/LPL catalytic" evidence="8">
    <location>
        <begin position="30"/>
        <end position="213"/>
    </location>
</feature>
<protein>
    <recommendedName>
        <fullName evidence="3">lipoate--protein ligase</fullName>
        <ecNumber evidence="3">6.3.1.20</ecNumber>
    </recommendedName>
</protein>
<dbReference type="Pfam" id="PF21948">
    <property type="entry name" value="LplA-B_cat"/>
    <property type="match status" value="1"/>
</dbReference>
<reference evidence="9 10" key="1">
    <citation type="submission" date="2019-09" db="EMBL/GenBank/DDBJ databases">
        <title>Genome sequence of Clostridium sp. EA1.</title>
        <authorList>
            <person name="Poehlein A."/>
            <person name="Bengelsdorf F.R."/>
            <person name="Daniel R."/>
        </authorList>
    </citation>
    <scope>NUCLEOTIDE SEQUENCE [LARGE SCALE GENOMIC DNA]</scope>
    <source>
        <strain evidence="9 10">EA1</strain>
    </source>
</reference>
<evidence type="ECO:0000256" key="2">
    <source>
        <dbReference type="ARBA" id="ARBA00005124"/>
    </source>
</evidence>
<dbReference type="InterPro" id="IPR004562">
    <property type="entry name" value="LipoylTrfase_LipoateP_Ligase"/>
</dbReference>
<evidence type="ECO:0000256" key="6">
    <source>
        <dbReference type="ARBA" id="ARBA00022840"/>
    </source>
</evidence>
<comment type="pathway">
    <text evidence="2">Protein modification; protein lipoylation via exogenous pathway; protein N(6)-(lipoyl)lysine from lipoate: step 1/2.</text>
</comment>
<comment type="caution">
    <text evidence="9">The sequence shown here is derived from an EMBL/GenBank/DDBJ whole genome shotgun (WGS) entry which is preliminary data.</text>
</comment>
<dbReference type="InterPro" id="IPR004143">
    <property type="entry name" value="BPL_LPL_catalytic"/>
</dbReference>
<dbReference type="NCBIfam" id="TIGR00545">
    <property type="entry name" value="lipoyltrans"/>
    <property type="match status" value="1"/>
</dbReference>
<comment type="pathway">
    <text evidence="1">Protein modification; protein lipoylation via exogenous pathway; protein N(6)-(lipoyl)lysine from lipoate: step 2/2.</text>
</comment>
<dbReference type="AlphaFoldDB" id="A0A6N8I0G7"/>
<evidence type="ECO:0000256" key="7">
    <source>
        <dbReference type="ARBA" id="ARBA00048037"/>
    </source>
</evidence>
<dbReference type="SUPFAM" id="SSF82649">
    <property type="entry name" value="SufE/NifU"/>
    <property type="match status" value="1"/>
</dbReference>
<dbReference type="InterPro" id="IPR019491">
    <property type="entry name" value="Lipoate_protein_ligase_C"/>
</dbReference>
<dbReference type="Gene3D" id="3.30.390.50">
    <property type="entry name" value="CO dehydrogenase flavoprotein, C-terminal domain"/>
    <property type="match status" value="1"/>
</dbReference>
<organism evidence="9 10">
    <name type="scientific">Caproicibacter fermentans</name>
    <dbReference type="NCBI Taxonomy" id="2576756"/>
    <lineage>
        <taxon>Bacteria</taxon>
        <taxon>Bacillati</taxon>
        <taxon>Bacillota</taxon>
        <taxon>Clostridia</taxon>
        <taxon>Eubacteriales</taxon>
        <taxon>Acutalibacteraceae</taxon>
        <taxon>Caproicibacter</taxon>
    </lineage>
</organism>
<name>A0A6N8I0G7_9FIRM</name>
<keyword evidence="6" id="KW-0067">ATP-binding</keyword>
<evidence type="ECO:0000313" key="10">
    <source>
        <dbReference type="Proteomes" id="UP000469440"/>
    </source>
</evidence>
<accession>A0A6N8I0G7</accession>
<dbReference type="RefSeq" id="WP_156990551.1">
    <property type="nucleotide sequence ID" value="NZ_VWXL01000053.1"/>
</dbReference>
<keyword evidence="5" id="KW-0547">Nucleotide-binding</keyword>
<dbReference type="EC" id="6.3.1.20" evidence="3"/>
<keyword evidence="4 9" id="KW-0436">Ligase</keyword>
<dbReference type="InterPro" id="IPR045864">
    <property type="entry name" value="aa-tRNA-synth_II/BPL/LPL"/>
</dbReference>
<gene>
    <name evidence="9" type="primary">lplA</name>
    <name evidence="9" type="ORF">CAFE_19480</name>
</gene>
<evidence type="ECO:0000313" key="9">
    <source>
        <dbReference type="EMBL" id="MVB11240.1"/>
    </source>
</evidence>
<dbReference type="GO" id="GO:0005737">
    <property type="term" value="C:cytoplasm"/>
    <property type="evidence" value="ECO:0007669"/>
    <property type="project" value="TreeGrafter"/>
</dbReference>
<dbReference type="CDD" id="cd16443">
    <property type="entry name" value="LplA"/>
    <property type="match status" value="1"/>
</dbReference>
<dbReference type="Gene3D" id="3.30.930.10">
    <property type="entry name" value="Bira Bifunctional Protein, Domain 2"/>
    <property type="match status" value="1"/>
</dbReference>
<comment type="catalytic activity">
    <reaction evidence="7">
        <text>L-lysyl-[lipoyl-carrier protein] + (R)-lipoate + ATP = N(6)-[(R)-lipoyl]-L-lysyl-[lipoyl-carrier protein] + AMP + diphosphate + H(+)</text>
        <dbReference type="Rhea" id="RHEA:49288"/>
        <dbReference type="Rhea" id="RHEA-COMP:10500"/>
        <dbReference type="Rhea" id="RHEA-COMP:10502"/>
        <dbReference type="ChEBI" id="CHEBI:15378"/>
        <dbReference type="ChEBI" id="CHEBI:29969"/>
        <dbReference type="ChEBI" id="CHEBI:30616"/>
        <dbReference type="ChEBI" id="CHEBI:33019"/>
        <dbReference type="ChEBI" id="CHEBI:83088"/>
        <dbReference type="ChEBI" id="CHEBI:83099"/>
        <dbReference type="ChEBI" id="CHEBI:456215"/>
        <dbReference type="EC" id="6.3.1.20"/>
    </reaction>
</comment>